<proteinExistence type="predicted"/>
<accession>A0A2W5TQ67</accession>
<dbReference type="InterPro" id="IPR039498">
    <property type="entry name" value="NTP_transf_5"/>
</dbReference>
<dbReference type="AlphaFoldDB" id="A0A2W5TQ67"/>
<dbReference type="EMBL" id="QFQP01000009">
    <property type="protein sequence ID" value="PZR13525.1"/>
    <property type="molecule type" value="Genomic_DNA"/>
</dbReference>
<dbReference type="Proteomes" id="UP000249061">
    <property type="component" value="Unassembled WGS sequence"/>
</dbReference>
<evidence type="ECO:0000313" key="2">
    <source>
        <dbReference type="Proteomes" id="UP000249061"/>
    </source>
</evidence>
<reference evidence="1 2" key="1">
    <citation type="submission" date="2017-08" db="EMBL/GenBank/DDBJ databases">
        <title>Infants hospitalized years apart are colonized by the same room-sourced microbial strains.</title>
        <authorList>
            <person name="Brooks B."/>
            <person name="Olm M.R."/>
            <person name="Firek B.A."/>
            <person name="Baker R."/>
            <person name="Thomas B.C."/>
            <person name="Morowitz M.J."/>
            <person name="Banfield J.F."/>
        </authorList>
    </citation>
    <scope>NUCLEOTIDE SEQUENCE [LARGE SCALE GENOMIC DNA]</scope>
    <source>
        <strain evidence="1">S2_003_000_R2_14</strain>
    </source>
</reference>
<name>A0A2W5TQ67_9BACT</name>
<sequence>MAVSMLELFRTLTSFSPKRVDLRGAPWEQFTDWAIGQGLAPLAAYNLEYRLGASTIPDWVRHRLLSLYQGSANDNVMKLVNLKQSLAELVGRKIVMLGGVSFSESVYPHVAFRPVIDARLYVGPNDVEPLATWLRRAEFTVVEDAADGAGAQKVLSDTRTTLFIHGRFFDDAKEDAALLARAVPMRPFGASAYRFELEDALLVQVLLMARQRFEVPMLEFIDLRELLLGAPSMGGAYSRELDAAKVLERAKAWKLERALYVALGAVEGLWPETAENAAKVRPSLSFPVRELLDRVVIAPLSEVGRTEQLKGVDTLRSLLTGD</sequence>
<organism evidence="1 2">
    <name type="scientific">Archangium gephyra</name>
    <dbReference type="NCBI Taxonomy" id="48"/>
    <lineage>
        <taxon>Bacteria</taxon>
        <taxon>Pseudomonadati</taxon>
        <taxon>Myxococcota</taxon>
        <taxon>Myxococcia</taxon>
        <taxon>Myxococcales</taxon>
        <taxon>Cystobacterineae</taxon>
        <taxon>Archangiaceae</taxon>
        <taxon>Archangium</taxon>
    </lineage>
</organism>
<protein>
    <submittedName>
        <fullName evidence="1">Uncharacterized protein</fullName>
    </submittedName>
</protein>
<comment type="caution">
    <text evidence="1">The sequence shown here is derived from an EMBL/GenBank/DDBJ whole genome shotgun (WGS) entry which is preliminary data.</text>
</comment>
<dbReference type="Pfam" id="PF14907">
    <property type="entry name" value="NTP_transf_5"/>
    <property type="match status" value="1"/>
</dbReference>
<evidence type="ECO:0000313" key="1">
    <source>
        <dbReference type="EMBL" id="PZR13525.1"/>
    </source>
</evidence>
<gene>
    <name evidence="1" type="ORF">DI536_12255</name>
</gene>